<evidence type="ECO:0000256" key="3">
    <source>
        <dbReference type="ARBA" id="ARBA00022475"/>
    </source>
</evidence>
<proteinExistence type="predicted"/>
<feature type="transmembrane region" description="Helical" evidence="8">
    <location>
        <begin position="303"/>
        <end position="326"/>
    </location>
</feature>
<feature type="transmembrane region" description="Helical" evidence="8">
    <location>
        <begin position="139"/>
        <end position="160"/>
    </location>
</feature>
<keyword evidence="11" id="KW-1185">Reference proteome</keyword>
<dbReference type="Proteomes" id="UP001138997">
    <property type="component" value="Unassembled WGS sequence"/>
</dbReference>
<dbReference type="Pfam" id="PF07690">
    <property type="entry name" value="MFS_1"/>
    <property type="match status" value="1"/>
</dbReference>
<keyword evidence="4 8" id="KW-0812">Transmembrane</keyword>
<reference evidence="10" key="1">
    <citation type="submission" date="2021-11" db="EMBL/GenBank/DDBJ databases">
        <title>Streptomyces corallinus and Kineosporia corallina sp. nov., two new coral-derived marine actinobacteria.</title>
        <authorList>
            <person name="Buangrab K."/>
            <person name="Sutthacheep M."/>
            <person name="Yeemin T."/>
            <person name="Harunari E."/>
            <person name="Igarashi Y."/>
            <person name="Sripreechasak P."/>
            <person name="Kanchanasin P."/>
            <person name="Tanasupawat S."/>
            <person name="Phongsopitanun W."/>
        </authorList>
    </citation>
    <scope>NUCLEOTIDE SEQUENCE</scope>
    <source>
        <strain evidence="10">JCM 31032</strain>
    </source>
</reference>
<feature type="transmembrane region" description="Helical" evidence="8">
    <location>
        <begin position="366"/>
        <end position="385"/>
    </location>
</feature>
<feature type="transmembrane region" description="Helical" evidence="8">
    <location>
        <begin position="76"/>
        <end position="103"/>
    </location>
</feature>
<dbReference type="PANTHER" id="PTHR23517">
    <property type="entry name" value="RESISTANCE PROTEIN MDTM, PUTATIVE-RELATED-RELATED"/>
    <property type="match status" value="1"/>
</dbReference>
<evidence type="ECO:0000256" key="6">
    <source>
        <dbReference type="ARBA" id="ARBA00023136"/>
    </source>
</evidence>
<dbReference type="InterPro" id="IPR036259">
    <property type="entry name" value="MFS_trans_sf"/>
</dbReference>
<keyword evidence="3" id="KW-1003">Cell membrane</keyword>
<dbReference type="GO" id="GO:0022857">
    <property type="term" value="F:transmembrane transporter activity"/>
    <property type="evidence" value="ECO:0007669"/>
    <property type="project" value="InterPro"/>
</dbReference>
<dbReference type="InterPro" id="IPR050171">
    <property type="entry name" value="MFS_Transporters"/>
</dbReference>
<evidence type="ECO:0000256" key="1">
    <source>
        <dbReference type="ARBA" id="ARBA00004651"/>
    </source>
</evidence>
<organism evidence="10 11">
    <name type="scientific">Kineosporia babensis</name>
    <dbReference type="NCBI Taxonomy" id="499548"/>
    <lineage>
        <taxon>Bacteria</taxon>
        <taxon>Bacillati</taxon>
        <taxon>Actinomycetota</taxon>
        <taxon>Actinomycetes</taxon>
        <taxon>Kineosporiales</taxon>
        <taxon>Kineosporiaceae</taxon>
        <taxon>Kineosporia</taxon>
    </lineage>
</organism>
<gene>
    <name evidence="10" type="ORF">LR394_23830</name>
</gene>
<feature type="transmembrane region" description="Helical" evidence="8">
    <location>
        <begin position="109"/>
        <end position="127"/>
    </location>
</feature>
<feature type="transmembrane region" description="Helical" evidence="8">
    <location>
        <begin position="220"/>
        <end position="243"/>
    </location>
</feature>
<feature type="region of interest" description="Disordered" evidence="7">
    <location>
        <begin position="406"/>
        <end position="429"/>
    </location>
</feature>
<feature type="transmembrane region" description="Helical" evidence="8">
    <location>
        <begin position="276"/>
        <end position="297"/>
    </location>
</feature>
<protein>
    <submittedName>
        <fullName evidence="10">MFS transporter</fullName>
    </submittedName>
</protein>
<keyword evidence="5 8" id="KW-1133">Transmembrane helix</keyword>
<comment type="subcellular location">
    <subcellularLocation>
        <location evidence="1">Cell membrane</location>
        <topology evidence="1">Multi-pass membrane protein</topology>
    </subcellularLocation>
</comment>
<keyword evidence="6 8" id="KW-0472">Membrane</keyword>
<dbReference type="PROSITE" id="PS00216">
    <property type="entry name" value="SUGAR_TRANSPORT_1"/>
    <property type="match status" value="1"/>
</dbReference>
<evidence type="ECO:0000313" key="10">
    <source>
        <dbReference type="EMBL" id="MCD5313941.1"/>
    </source>
</evidence>
<name>A0A9X1NIP3_9ACTN</name>
<dbReference type="SUPFAM" id="SSF103473">
    <property type="entry name" value="MFS general substrate transporter"/>
    <property type="match status" value="1"/>
</dbReference>
<dbReference type="RefSeq" id="WP_231446003.1">
    <property type="nucleotide sequence ID" value="NZ_JAJOMB010000014.1"/>
</dbReference>
<evidence type="ECO:0000256" key="2">
    <source>
        <dbReference type="ARBA" id="ARBA00022448"/>
    </source>
</evidence>
<dbReference type="InterPro" id="IPR005829">
    <property type="entry name" value="Sugar_transporter_CS"/>
</dbReference>
<dbReference type="Gene3D" id="1.20.1250.20">
    <property type="entry name" value="MFS general substrate transporter like domains"/>
    <property type="match status" value="1"/>
</dbReference>
<dbReference type="EMBL" id="JAJOMB010000014">
    <property type="protein sequence ID" value="MCD5313941.1"/>
    <property type="molecule type" value="Genomic_DNA"/>
</dbReference>
<evidence type="ECO:0000256" key="8">
    <source>
        <dbReference type="SAM" id="Phobius"/>
    </source>
</evidence>
<comment type="caution">
    <text evidence="10">The sequence shown here is derived from an EMBL/GenBank/DDBJ whole genome shotgun (WGS) entry which is preliminary data.</text>
</comment>
<feature type="transmembrane region" description="Helical" evidence="8">
    <location>
        <begin position="249"/>
        <end position="269"/>
    </location>
</feature>
<dbReference type="InterPro" id="IPR020846">
    <property type="entry name" value="MFS_dom"/>
</dbReference>
<feature type="domain" description="Major facilitator superfamily (MFS) profile" evidence="9">
    <location>
        <begin position="3"/>
        <end position="392"/>
    </location>
</feature>
<evidence type="ECO:0000256" key="4">
    <source>
        <dbReference type="ARBA" id="ARBA00022692"/>
    </source>
</evidence>
<evidence type="ECO:0000256" key="5">
    <source>
        <dbReference type="ARBA" id="ARBA00022989"/>
    </source>
</evidence>
<feature type="transmembrane region" description="Helical" evidence="8">
    <location>
        <begin position="338"/>
        <end position="360"/>
    </location>
</feature>
<evidence type="ECO:0000256" key="7">
    <source>
        <dbReference type="SAM" id="MobiDB-lite"/>
    </source>
</evidence>
<dbReference type="InterPro" id="IPR011701">
    <property type="entry name" value="MFS"/>
</dbReference>
<sequence length="429" mass="43500">MFTHSRRAAGFWLVALTSVVFLAAASAPSPLYVVYQQQWHFGAPTLTLVFALYAIALLITLLVVGGLSDFVGRRPMILISLLLALASMGAFLLANGVAGLIVARALQGVATGVGLGALSAALGDLAPADRPSLAAGLNVASPTFGLAAGALLSGVLVEFAPRPTTLVYEVLAVLLLILLAAIAVVLPRGDGRRPGALASLRPTAKVPPNARAAFRSALPVIIATWAIGGLILSLGGSLAASVFGVHNHVIGGVVVTAMAGTGSLAAFLVRGRPARWTMLAASWVLVIGMVVLLVAIASTTIAVFFVGLALTGIGFGAGFVGAVGSVTQLVQPHERAELMSAVYVPSYLAFGGAAVLAGLAVPQFGLRPTTTGFGLVVIVLALTAVGSKQRARRAASGQVTRVTLLRPSAPQSSSMGDDAETAAVSEPVR</sequence>
<accession>A0A9X1NIP3</accession>
<dbReference type="PROSITE" id="PS50850">
    <property type="entry name" value="MFS"/>
    <property type="match status" value="1"/>
</dbReference>
<dbReference type="AlphaFoldDB" id="A0A9X1NIP3"/>
<dbReference type="GO" id="GO:0005886">
    <property type="term" value="C:plasma membrane"/>
    <property type="evidence" value="ECO:0007669"/>
    <property type="project" value="UniProtKB-SubCell"/>
</dbReference>
<keyword evidence="2" id="KW-0813">Transport</keyword>
<evidence type="ECO:0000259" key="9">
    <source>
        <dbReference type="PROSITE" id="PS50850"/>
    </source>
</evidence>
<feature type="transmembrane region" description="Helical" evidence="8">
    <location>
        <begin position="41"/>
        <end position="64"/>
    </location>
</feature>
<feature type="transmembrane region" description="Helical" evidence="8">
    <location>
        <begin position="166"/>
        <end position="186"/>
    </location>
</feature>
<evidence type="ECO:0000313" key="11">
    <source>
        <dbReference type="Proteomes" id="UP001138997"/>
    </source>
</evidence>